<dbReference type="InterPro" id="IPR002885">
    <property type="entry name" value="PPR_rpt"/>
</dbReference>
<dbReference type="EMBL" id="JBCNJP010000007">
    <property type="protein sequence ID" value="KAK9075426.1"/>
    <property type="molecule type" value="Genomic_DNA"/>
</dbReference>
<dbReference type="PANTHER" id="PTHR47939:SF13">
    <property type="entry name" value="OS03G0201400 PROTEIN"/>
    <property type="match status" value="1"/>
</dbReference>
<dbReference type="InterPro" id="IPR011990">
    <property type="entry name" value="TPR-like_helical_dom_sf"/>
</dbReference>
<evidence type="ECO:0000256" key="2">
    <source>
        <dbReference type="ARBA" id="ARBA00022737"/>
    </source>
</evidence>
<comment type="similarity">
    <text evidence="1">Belongs to the PPR family. P subfamily.</text>
</comment>
<evidence type="ECO:0000259" key="4">
    <source>
        <dbReference type="Pfam" id="PF17177"/>
    </source>
</evidence>
<organism evidence="5 6">
    <name type="scientific">Deinandra increscens subsp. villosa</name>
    <dbReference type="NCBI Taxonomy" id="3103831"/>
    <lineage>
        <taxon>Eukaryota</taxon>
        <taxon>Viridiplantae</taxon>
        <taxon>Streptophyta</taxon>
        <taxon>Embryophyta</taxon>
        <taxon>Tracheophyta</taxon>
        <taxon>Spermatophyta</taxon>
        <taxon>Magnoliopsida</taxon>
        <taxon>eudicotyledons</taxon>
        <taxon>Gunneridae</taxon>
        <taxon>Pentapetalae</taxon>
        <taxon>asterids</taxon>
        <taxon>campanulids</taxon>
        <taxon>Asterales</taxon>
        <taxon>Asteraceae</taxon>
        <taxon>Asteroideae</taxon>
        <taxon>Heliantheae alliance</taxon>
        <taxon>Madieae</taxon>
        <taxon>Madiinae</taxon>
        <taxon>Deinandra</taxon>
    </lineage>
</organism>
<comment type="caution">
    <text evidence="5">The sequence shown here is derived from an EMBL/GenBank/DDBJ whole genome shotgun (WGS) entry which is preliminary data.</text>
</comment>
<feature type="domain" description="PROP1-like PPR" evidence="4">
    <location>
        <begin position="111"/>
        <end position="237"/>
    </location>
</feature>
<dbReference type="Proteomes" id="UP001408789">
    <property type="component" value="Unassembled WGS sequence"/>
</dbReference>
<feature type="repeat" description="PPR" evidence="3">
    <location>
        <begin position="167"/>
        <end position="201"/>
    </location>
</feature>
<protein>
    <recommendedName>
        <fullName evidence="4">PROP1-like PPR domain-containing protein</fullName>
    </recommendedName>
</protein>
<evidence type="ECO:0000313" key="6">
    <source>
        <dbReference type="Proteomes" id="UP001408789"/>
    </source>
</evidence>
<dbReference type="InterPro" id="IPR033443">
    <property type="entry name" value="PROP1-like_PPR_dom"/>
</dbReference>
<dbReference type="InterPro" id="IPR050667">
    <property type="entry name" value="PPR-containing_protein"/>
</dbReference>
<keyword evidence="6" id="KW-1185">Reference proteome</keyword>
<accession>A0AAP0DIX7</accession>
<dbReference type="Pfam" id="PF17177">
    <property type="entry name" value="PPR_long"/>
    <property type="match status" value="1"/>
</dbReference>
<dbReference type="AlphaFoldDB" id="A0AAP0DIX7"/>
<keyword evidence="2" id="KW-0677">Repeat</keyword>
<dbReference type="PROSITE" id="PS51375">
    <property type="entry name" value="PPR"/>
    <property type="match status" value="2"/>
</dbReference>
<sequence length="319" mass="35857">MFGLRKTLKPTSFFTTARRLIAAVNFPEPSSSAAYDDLIHTAGLERDFATVGQLLDQRYAKGFFTTKNTFNFISTDLSVLGDILKTISDLDEAQVRKKSYESLILRLCKMHLIDEALRVADEAAAGGSHGADASTFHPILSLLTRKKNFEQGWRVMEIMKAKNIARDVTCYNFFLTSYSVTGDLRSSVDVLKKMADEGLKADARSYDALVLGACKVGKMDGAMAILRRMLEDGVEAMYSTYAHVIGSLVRLDYYAQGVKFVMSYGGKDRKLDSHNFGFLANRLIAMKKVDEAKYVLEEMMKRELDIDENLQTYYNQNVK</sequence>
<feature type="repeat" description="PPR" evidence="3">
    <location>
        <begin position="202"/>
        <end position="236"/>
    </location>
</feature>
<gene>
    <name evidence="5" type="ORF">SSX86_003749</name>
</gene>
<evidence type="ECO:0000313" key="5">
    <source>
        <dbReference type="EMBL" id="KAK9075426.1"/>
    </source>
</evidence>
<dbReference type="Gene3D" id="1.25.40.10">
    <property type="entry name" value="Tetratricopeptide repeat domain"/>
    <property type="match status" value="1"/>
</dbReference>
<dbReference type="NCBIfam" id="TIGR00756">
    <property type="entry name" value="PPR"/>
    <property type="match status" value="1"/>
</dbReference>
<name>A0AAP0DIX7_9ASTR</name>
<dbReference type="PANTHER" id="PTHR47939">
    <property type="entry name" value="MEMBRANE-ASSOCIATED SALT-INDUCIBLE PROTEIN-LIKE"/>
    <property type="match status" value="1"/>
</dbReference>
<proteinExistence type="inferred from homology"/>
<evidence type="ECO:0000256" key="3">
    <source>
        <dbReference type="PROSITE-ProRule" id="PRU00708"/>
    </source>
</evidence>
<evidence type="ECO:0000256" key="1">
    <source>
        <dbReference type="ARBA" id="ARBA00007626"/>
    </source>
</evidence>
<reference evidence="5 6" key="1">
    <citation type="submission" date="2024-04" db="EMBL/GenBank/DDBJ databases">
        <title>The reference genome of an endangered Asteraceae, Deinandra increscens subsp. villosa, native to the Central Coast of California.</title>
        <authorList>
            <person name="Guilliams M."/>
            <person name="Hasenstab-Lehman K."/>
            <person name="Meyer R."/>
            <person name="Mcevoy S."/>
        </authorList>
    </citation>
    <scope>NUCLEOTIDE SEQUENCE [LARGE SCALE GENOMIC DNA]</scope>
    <source>
        <tissue evidence="5">Leaf</tissue>
    </source>
</reference>